<dbReference type="PROSITE" id="PS50975">
    <property type="entry name" value="ATP_GRASP"/>
    <property type="match status" value="1"/>
</dbReference>
<dbReference type="SUPFAM" id="SSF52440">
    <property type="entry name" value="PreATP-grasp domain"/>
    <property type="match status" value="1"/>
</dbReference>
<dbReference type="SUPFAM" id="SSF56059">
    <property type="entry name" value="Glutathione synthetase ATP-binding domain-like"/>
    <property type="match status" value="1"/>
</dbReference>
<sequence>MKISLICGGPSPERGISLNSARSVMDHLGSEDIEIVPFYLDAEKRPYRISRAQLYSNTPSDFDFKLKETAAELSTSQFVRALADTDIVFPVMHGAYGEDGGIQKFLEKHRIPYVGSSAAVCKKAFDKFTANEFLREQGFFTLPSVLLKLYGDDHADIVKNFFKQHGIRRAVVKPASGGSSIGVFSVATPEEALEKVRLLFGKRMDTRVVVEQFAEGTEFTTIILQNRFGIPVALPPSEIETDYSEHQIFGFRKKYLPSRHVTYHCPPRFPDEMIEKIQAEAEQLFALFGMHDFARFDGFVLPSGDIWFCDFNMISGMEQNSFLFQQGARVGLTHADTLRYILERSCERYGISLPEAHSAKWAGRKAVSVLFGGPTSERQVSLMSGTN</sequence>
<accession>A0A1F6EW09</accession>
<dbReference type="GO" id="GO:0046872">
    <property type="term" value="F:metal ion binding"/>
    <property type="evidence" value="ECO:0007669"/>
    <property type="project" value="InterPro"/>
</dbReference>
<evidence type="ECO:0000259" key="5">
    <source>
        <dbReference type="PROSITE" id="PS50975"/>
    </source>
</evidence>
<keyword evidence="2" id="KW-0436">Ligase</keyword>
<feature type="non-terminal residue" evidence="6">
    <location>
        <position position="387"/>
    </location>
</feature>
<dbReference type="STRING" id="1798515.A3B35_00060"/>
<evidence type="ECO:0000313" key="7">
    <source>
        <dbReference type="Proteomes" id="UP000177215"/>
    </source>
</evidence>
<proteinExistence type="inferred from homology"/>
<evidence type="ECO:0000256" key="1">
    <source>
        <dbReference type="ARBA" id="ARBA00010871"/>
    </source>
</evidence>
<keyword evidence="4" id="KW-0547">Nucleotide-binding</keyword>
<dbReference type="EMBL" id="MFMC01000006">
    <property type="protein sequence ID" value="OGG77811.1"/>
    <property type="molecule type" value="Genomic_DNA"/>
</dbReference>
<evidence type="ECO:0000256" key="4">
    <source>
        <dbReference type="PROSITE-ProRule" id="PRU00409"/>
    </source>
</evidence>
<keyword evidence="4" id="KW-0067">ATP-binding</keyword>
<feature type="domain" description="ATP-grasp" evidence="5">
    <location>
        <begin position="131"/>
        <end position="343"/>
    </location>
</feature>
<dbReference type="GO" id="GO:0008716">
    <property type="term" value="F:D-alanine-D-alanine ligase activity"/>
    <property type="evidence" value="ECO:0007669"/>
    <property type="project" value="InterPro"/>
</dbReference>
<protein>
    <recommendedName>
        <fullName evidence="5">ATP-grasp domain-containing protein</fullName>
    </recommendedName>
</protein>
<dbReference type="Gene3D" id="3.40.50.20">
    <property type="match status" value="2"/>
</dbReference>
<dbReference type="InterPro" id="IPR011761">
    <property type="entry name" value="ATP-grasp"/>
</dbReference>
<evidence type="ECO:0000256" key="2">
    <source>
        <dbReference type="ARBA" id="ARBA00022598"/>
    </source>
</evidence>
<organism evidence="6 7">
    <name type="scientific">Candidatus Kaiserbacteria bacterium RIFCSPLOWO2_01_FULL_54_24</name>
    <dbReference type="NCBI Taxonomy" id="1798515"/>
    <lineage>
        <taxon>Bacteria</taxon>
        <taxon>Candidatus Kaiseribacteriota</taxon>
    </lineage>
</organism>
<name>A0A1F6EW09_9BACT</name>
<keyword evidence="3" id="KW-0961">Cell wall biogenesis/degradation</keyword>
<dbReference type="InterPro" id="IPR016185">
    <property type="entry name" value="PreATP-grasp_dom_sf"/>
</dbReference>
<dbReference type="PANTHER" id="PTHR23132:SF0">
    <property type="entry name" value="D-ALANINE-D-ALANINE LIGASE FAMILY"/>
    <property type="match status" value="1"/>
</dbReference>
<evidence type="ECO:0000313" key="6">
    <source>
        <dbReference type="EMBL" id="OGG77811.1"/>
    </source>
</evidence>
<dbReference type="PANTHER" id="PTHR23132">
    <property type="entry name" value="D-ALANINE--D-ALANINE LIGASE"/>
    <property type="match status" value="1"/>
</dbReference>
<comment type="similarity">
    <text evidence="1">Belongs to the D-alanine--D-alanine ligase family.</text>
</comment>
<dbReference type="InterPro" id="IPR011095">
    <property type="entry name" value="Dala_Dala_lig_C"/>
</dbReference>
<gene>
    <name evidence="6" type="ORF">A3B35_00060</name>
</gene>
<dbReference type="Pfam" id="PF07478">
    <property type="entry name" value="Dala_Dala_lig_C"/>
    <property type="match status" value="1"/>
</dbReference>
<comment type="caution">
    <text evidence="6">The sequence shown here is derived from an EMBL/GenBank/DDBJ whole genome shotgun (WGS) entry which is preliminary data.</text>
</comment>
<dbReference type="Pfam" id="PF01820">
    <property type="entry name" value="Dala_Dala_lig_N"/>
    <property type="match status" value="1"/>
</dbReference>
<evidence type="ECO:0000256" key="3">
    <source>
        <dbReference type="ARBA" id="ARBA00023316"/>
    </source>
</evidence>
<dbReference type="InterPro" id="IPR011127">
    <property type="entry name" value="Dala_Dala_lig_N"/>
</dbReference>
<dbReference type="AlphaFoldDB" id="A0A1F6EW09"/>
<dbReference type="GO" id="GO:0005524">
    <property type="term" value="F:ATP binding"/>
    <property type="evidence" value="ECO:0007669"/>
    <property type="project" value="UniProtKB-UniRule"/>
</dbReference>
<dbReference type="InterPro" id="IPR013815">
    <property type="entry name" value="ATP_grasp_subdomain_1"/>
</dbReference>
<dbReference type="Gene3D" id="3.30.470.20">
    <property type="entry name" value="ATP-grasp fold, B domain"/>
    <property type="match status" value="1"/>
</dbReference>
<dbReference type="Gene3D" id="3.30.1490.20">
    <property type="entry name" value="ATP-grasp fold, A domain"/>
    <property type="match status" value="1"/>
</dbReference>
<dbReference type="GO" id="GO:0071555">
    <property type="term" value="P:cell wall organization"/>
    <property type="evidence" value="ECO:0007669"/>
    <property type="project" value="UniProtKB-KW"/>
</dbReference>
<dbReference type="Proteomes" id="UP000177215">
    <property type="component" value="Unassembled WGS sequence"/>
</dbReference>
<reference evidence="6 7" key="1">
    <citation type="journal article" date="2016" name="Nat. Commun.">
        <title>Thousands of microbial genomes shed light on interconnected biogeochemical processes in an aquifer system.</title>
        <authorList>
            <person name="Anantharaman K."/>
            <person name="Brown C.T."/>
            <person name="Hug L.A."/>
            <person name="Sharon I."/>
            <person name="Castelle C.J."/>
            <person name="Probst A.J."/>
            <person name="Thomas B.C."/>
            <person name="Singh A."/>
            <person name="Wilkins M.J."/>
            <person name="Karaoz U."/>
            <person name="Brodie E.L."/>
            <person name="Williams K.H."/>
            <person name="Hubbard S.S."/>
            <person name="Banfield J.F."/>
        </authorList>
    </citation>
    <scope>NUCLEOTIDE SEQUENCE [LARGE SCALE GENOMIC DNA]</scope>
</reference>